<dbReference type="OMA" id="VDWRFRV"/>
<keyword evidence="3" id="KW-1185">Reference proteome</keyword>
<reference evidence="2" key="1">
    <citation type="submission" date="2007-07" db="EMBL/GenBank/DDBJ databases">
        <title>PCAP assembly of the Caenorhabditis remanei genome.</title>
        <authorList>
            <consortium name="The Caenorhabditis remanei Sequencing Consortium"/>
            <person name="Wilson R.K."/>
        </authorList>
    </citation>
    <scope>NUCLEOTIDE SEQUENCE [LARGE SCALE GENOMIC DNA]</scope>
    <source>
        <strain evidence="2">PB4641</strain>
    </source>
</reference>
<dbReference type="eggNOG" id="ENOG502RAT1">
    <property type="taxonomic scope" value="Eukaryota"/>
</dbReference>
<sequence>MFEFELLPNEMQLEVLKRTEFRTVQSMKIVSKRVQQFITVYQKYMMPIPIRQLFITPEKVSFTLSHSNEINTINHEDIENFLRGAKVELLWLEMVIGSELEPIEFLQSILKKTNFSQIACLKLGSSKMECDVAKLTDLMKSSSCTELVVDWRFRVPENFFNELSIKKLTGLTIGNQESPNFYQPFKGENFRKFRGDWMELGANQLRTSDFSTLFKSWKKGEIHWISLYNIVISFPVAELLVLMKNETCQKSPTRWIISRDSDETKDELEICFLQSTNFSKHPSVVIRQFKVSEILW</sequence>
<evidence type="ECO:0000313" key="3">
    <source>
        <dbReference type="Proteomes" id="UP000008281"/>
    </source>
</evidence>
<dbReference type="HOGENOM" id="CLU_944066_0_0_1"/>
<evidence type="ECO:0000259" key="1">
    <source>
        <dbReference type="Pfam" id="PF00646"/>
    </source>
</evidence>
<dbReference type="STRING" id="31234.E3M4U1"/>
<feature type="domain" description="F-box" evidence="1">
    <location>
        <begin position="5"/>
        <end position="39"/>
    </location>
</feature>
<dbReference type="Proteomes" id="UP000008281">
    <property type="component" value="Unassembled WGS sequence"/>
</dbReference>
<dbReference type="InParanoid" id="E3M4U1"/>
<dbReference type="EMBL" id="DS268424">
    <property type="protein sequence ID" value="EFO91520.1"/>
    <property type="molecule type" value="Genomic_DNA"/>
</dbReference>
<evidence type="ECO:0000313" key="2">
    <source>
        <dbReference type="EMBL" id="EFO91520.1"/>
    </source>
</evidence>
<organism evidence="3">
    <name type="scientific">Caenorhabditis remanei</name>
    <name type="common">Caenorhabditis vulgaris</name>
    <dbReference type="NCBI Taxonomy" id="31234"/>
    <lineage>
        <taxon>Eukaryota</taxon>
        <taxon>Metazoa</taxon>
        <taxon>Ecdysozoa</taxon>
        <taxon>Nematoda</taxon>
        <taxon>Chromadorea</taxon>
        <taxon>Rhabditida</taxon>
        <taxon>Rhabditina</taxon>
        <taxon>Rhabditomorpha</taxon>
        <taxon>Rhabditoidea</taxon>
        <taxon>Rhabditidae</taxon>
        <taxon>Peloderinae</taxon>
        <taxon>Caenorhabditis</taxon>
    </lineage>
</organism>
<proteinExistence type="predicted"/>
<protein>
    <recommendedName>
        <fullName evidence="1">F-box domain-containing protein</fullName>
    </recommendedName>
</protein>
<dbReference type="AlphaFoldDB" id="E3M4U1"/>
<dbReference type="FunCoup" id="E3M4U1">
    <property type="interactions" value="1080"/>
</dbReference>
<gene>
    <name evidence="2" type="ORF">CRE_11980</name>
</gene>
<dbReference type="InterPro" id="IPR001810">
    <property type="entry name" value="F-box_dom"/>
</dbReference>
<name>E3M4U1_CAERE</name>
<accession>E3M4U1</accession>
<dbReference type="Pfam" id="PF00646">
    <property type="entry name" value="F-box"/>
    <property type="match status" value="1"/>
</dbReference>
<dbReference type="OrthoDB" id="5797285at2759"/>